<dbReference type="EC" id="1.11.1.-" evidence="5"/>
<keyword evidence="5" id="KW-0732">Signal</keyword>
<protein>
    <recommendedName>
        <fullName evidence="5">Peroxidase</fullName>
        <ecNumber evidence="5">1.11.1.-</ecNumber>
    </recommendedName>
</protein>
<dbReference type="Gene3D" id="1.10.520.10">
    <property type="match status" value="1"/>
</dbReference>
<evidence type="ECO:0000256" key="4">
    <source>
        <dbReference type="RuleBase" id="RU004241"/>
    </source>
</evidence>
<dbReference type="Proteomes" id="UP000294003">
    <property type="component" value="Unassembled WGS sequence"/>
</dbReference>
<feature type="chain" id="PRO_5044990031" description="Peroxidase" evidence="5">
    <location>
        <begin position="19"/>
        <end position="533"/>
    </location>
</feature>
<evidence type="ECO:0000313" key="7">
    <source>
        <dbReference type="EMBL" id="RYO80388.1"/>
    </source>
</evidence>
<evidence type="ECO:0000259" key="6">
    <source>
        <dbReference type="PROSITE" id="PS50873"/>
    </source>
</evidence>
<evidence type="ECO:0000313" key="8">
    <source>
        <dbReference type="Proteomes" id="UP000294003"/>
    </source>
</evidence>
<dbReference type="PANTHER" id="PTHR31356:SF53">
    <property type="entry name" value="HEME PEROXIDASE"/>
    <property type="match status" value="1"/>
</dbReference>
<keyword evidence="2" id="KW-0349">Heme</keyword>
<evidence type="ECO:0000256" key="3">
    <source>
        <dbReference type="ARBA" id="ARBA00023002"/>
    </source>
</evidence>
<evidence type="ECO:0000256" key="5">
    <source>
        <dbReference type="RuleBase" id="RU363051"/>
    </source>
</evidence>
<dbReference type="InterPro" id="IPR002016">
    <property type="entry name" value="Haem_peroxidase"/>
</dbReference>
<sequence length="533" mass="58333">MLWGYSSLLLLLASQGLAYTWPDAKVDHLEALLYQQQQYHGSLVGSDVRWCFLTTFDLDELRAISGRLTAAEWIRVAYHDMATADVEAGTGGLDASISFETDRGENGGPAFNSTMRQLYLSHSAKSSMADLIAMSAVLAVGGCSNGKVWLDYRGGRIDATEAEPLGVPEPHQGLEEHTEIFRRQGFNQEEMIGLVACGHSVGGVHGSVFPQIVPVVEGPGNEASLHPFDSTAATFDNHVAVEFTENSTQNALAFGHNEITRSDHRIFTADGGNIISRMAQDNDFYLTTCKNLLERMIDTVPKNVELSDVIEPIVTKPDYMNIVVNEDGTLFVRGEVRTIQDEAIDRDSRQVVVHLNVGDKKVSAETTWNGESLPFHENRPSFDWWGFNATVPIAQGLSFDVEIIDGGDSKLETNGGNGFPLQTDIITTDREIRTETDSIKILDEANFDSVTLSVDVPHAQQNSLVPRIEPTPVEMKKTGVLEGTGYSLYSASLDFGAAFQGLLSYDVIGRRASGDSISEFNSFDSLRHCSKIG</sequence>
<gene>
    <name evidence="7" type="ORF">DL762_007660</name>
</gene>
<accession>A0ABY0GYZ2</accession>
<dbReference type="Gene3D" id="1.10.420.10">
    <property type="entry name" value="Peroxidase, domain 2"/>
    <property type="match status" value="1"/>
</dbReference>
<dbReference type="EMBL" id="QJNS01000291">
    <property type="protein sequence ID" value="RYO80388.1"/>
    <property type="molecule type" value="Genomic_DNA"/>
</dbReference>
<feature type="domain" description="Plant heme peroxidase family profile" evidence="6">
    <location>
        <begin position="69"/>
        <end position="337"/>
    </location>
</feature>
<keyword evidence="3 5" id="KW-0560">Oxidoreductase</keyword>
<dbReference type="PROSITE" id="PS50873">
    <property type="entry name" value="PEROXIDASE_4"/>
    <property type="match status" value="1"/>
</dbReference>
<proteinExistence type="inferred from homology"/>
<dbReference type="SUPFAM" id="SSF48113">
    <property type="entry name" value="Heme-dependent peroxidases"/>
    <property type="match status" value="1"/>
</dbReference>
<comment type="caution">
    <text evidence="7">The sequence shown here is derived from an EMBL/GenBank/DDBJ whole genome shotgun (WGS) entry which is preliminary data.</text>
</comment>
<keyword evidence="2" id="KW-0408">Iron</keyword>
<dbReference type="Pfam" id="PF00141">
    <property type="entry name" value="peroxidase"/>
    <property type="match status" value="1"/>
</dbReference>
<keyword evidence="1 5" id="KW-0575">Peroxidase</keyword>
<evidence type="ECO:0000256" key="2">
    <source>
        <dbReference type="ARBA" id="ARBA00022617"/>
    </source>
</evidence>
<name>A0ABY0GYZ2_9PEZI</name>
<comment type="similarity">
    <text evidence="4">Belongs to the peroxidase family.</text>
</comment>
<keyword evidence="2" id="KW-0479">Metal-binding</keyword>
<feature type="signal peptide" evidence="5">
    <location>
        <begin position="1"/>
        <end position="18"/>
    </location>
</feature>
<dbReference type="InterPro" id="IPR044831">
    <property type="entry name" value="Ccp1-like"/>
</dbReference>
<evidence type="ECO:0000256" key="1">
    <source>
        <dbReference type="ARBA" id="ARBA00022559"/>
    </source>
</evidence>
<reference evidence="7 8" key="1">
    <citation type="submission" date="2018-06" db="EMBL/GenBank/DDBJ databases">
        <title>Complete Genomes of Monosporascus.</title>
        <authorList>
            <person name="Robinson A.J."/>
            <person name="Natvig D.O."/>
        </authorList>
    </citation>
    <scope>NUCLEOTIDE SEQUENCE [LARGE SCALE GENOMIC DNA]</scope>
    <source>
        <strain evidence="7 8">CBS 609.92</strain>
    </source>
</reference>
<dbReference type="InterPro" id="IPR010255">
    <property type="entry name" value="Haem_peroxidase_sf"/>
</dbReference>
<organism evidence="7 8">
    <name type="scientific">Monosporascus cannonballus</name>
    <dbReference type="NCBI Taxonomy" id="155416"/>
    <lineage>
        <taxon>Eukaryota</taxon>
        <taxon>Fungi</taxon>
        <taxon>Dikarya</taxon>
        <taxon>Ascomycota</taxon>
        <taxon>Pezizomycotina</taxon>
        <taxon>Sordariomycetes</taxon>
        <taxon>Xylariomycetidae</taxon>
        <taxon>Xylariales</taxon>
        <taxon>Xylariales incertae sedis</taxon>
        <taxon>Monosporascus</taxon>
    </lineage>
</organism>
<keyword evidence="8" id="KW-1185">Reference proteome</keyword>
<dbReference type="PANTHER" id="PTHR31356">
    <property type="entry name" value="THYLAKOID LUMENAL 29 KDA PROTEIN, CHLOROPLASTIC-RELATED"/>
    <property type="match status" value="1"/>
</dbReference>